<dbReference type="EMBL" id="VWPK01000017">
    <property type="protein sequence ID" value="KAA5611870.1"/>
    <property type="molecule type" value="Genomic_DNA"/>
</dbReference>
<name>A0A5M6IU74_9PROT</name>
<organism evidence="1 2">
    <name type="scientific">Rhodovastum atsumiense</name>
    <dbReference type="NCBI Taxonomy" id="504468"/>
    <lineage>
        <taxon>Bacteria</taxon>
        <taxon>Pseudomonadati</taxon>
        <taxon>Pseudomonadota</taxon>
        <taxon>Alphaproteobacteria</taxon>
        <taxon>Acetobacterales</taxon>
        <taxon>Acetobacteraceae</taxon>
        <taxon>Rhodovastum</taxon>
    </lineage>
</organism>
<gene>
    <name evidence="1" type="ORF">F1189_12620</name>
</gene>
<proteinExistence type="predicted"/>
<evidence type="ECO:0000313" key="2">
    <source>
        <dbReference type="Proteomes" id="UP000325255"/>
    </source>
</evidence>
<dbReference type="Pfam" id="PF22758">
    <property type="entry name" value="Phage_cement"/>
    <property type="match status" value="1"/>
</dbReference>
<dbReference type="AlphaFoldDB" id="A0A5M6IU74"/>
<evidence type="ECO:0008006" key="3">
    <source>
        <dbReference type="Google" id="ProtNLM"/>
    </source>
</evidence>
<dbReference type="RefSeq" id="WP_150041147.1">
    <property type="nucleotide sequence ID" value="NZ_OW485605.1"/>
</dbReference>
<comment type="caution">
    <text evidence="1">The sequence shown here is derived from an EMBL/GenBank/DDBJ whole genome shotgun (WGS) entry which is preliminary data.</text>
</comment>
<reference evidence="1 2" key="1">
    <citation type="submission" date="2019-09" db="EMBL/GenBank/DDBJ databases">
        <title>Genome sequence of Rhodovastum atsumiense, a diverse member of the Acetobacteraceae family of non-sulfur purple photosynthetic bacteria.</title>
        <authorList>
            <person name="Meyer T."/>
            <person name="Kyndt J."/>
        </authorList>
    </citation>
    <scope>NUCLEOTIDE SEQUENCE [LARGE SCALE GENOMIC DNA]</scope>
    <source>
        <strain evidence="1 2">DSM 21279</strain>
    </source>
</reference>
<dbReference type="InterPro" id="IPR054438">
    <property type="entry name" value="Struct_cement_gp24/gp6"/>
</dbReference>
<protein>
    <recommendedName>
        <fullName evidence="3">DUF2190 family protein</fullName>
    </recommendedName>
</protein>
<evidence type="ECO:0000313" key="1">
    <source>
        <dbReference type="EMBL" id="KAA5611870.1"/>
    </source>
</evidence>
<dbReference type="OrthoDB" id="7570830at2"/>
<sequence length="149" mass="14773">MPAVQTAYQGQHAAAFAGLVADSGSTVVISRVVESPNGMQFGAVALQGVADNGILDVGDVNAGAFRGITVVDPLVRPVNNDAYGLGDTAAVLVKGVVWVTVAAAVTAGQPVYYSSTGALTNVAASDTAIPNAIFDSSAAAGGLAKVRLN</sequence>
<keyword evidence="2" id="KW-1185">Reference proteome</keyword>
<dbReference type="Proteomes" id="UP000325255">
    <property type="component" value="Unassembled WGS sequence"/>
</dbReference>
<accession>A0A5M6IU74</accession>